<evidence type="ECO:0000313" key="2">
    <source>
        <dbReference type="EMBL" id="SEM46390.1"/>
    </source>
</evidence>
<dbReference type="NCBIfam" id="TIGR03086">
    <property type="entry name" value="TIGR03086 family metal-binding protein"/>
    <property type="match status" value="1"/>
</dbReference>
<dbReference type="EMBL" id="FOAW01000041">
    <property type="protein sequence ID" value="SEM46390.1"/>
    <property type="molecule type" value="Genomic_DNA"/>
</dbReference>
<dbReference type="InterPro" id="IPR034660">
    <property type="entry name" value="DinB/YfiT-like"/>
</dbReference>
<name>A0A1H7YJV9_9NOCA</name>
<dbReference type="Pfam" id="PF11716">
    <property type="entry name" value="MDMPI_N"/>
    <property type="match status" value="1"/>
</dbReference>
<dbReference type="InterPro" id="IPR017520">
    <property type="entry name" value="CHP03086"/>
</dbReference>
<dbReference type="RefSeq" id="WP_072754352.1">
    <property type="nucleotide sequence ID" value="NZ_FOAW01000041.1"/>
</dbReference>
<dbReference type="Proteomes" id="UP000198677">
    <property type="component" value="Unassembled WGS sequence"/>
</dbReference>
<dbReference type="AlphaFoldDB" id="A0A1H7YJV9"/>
<dbReference type="NCBIfam" id="TIGR03083">
    <property type="entry name" value="maleylpyruvate isomerase family mycothiol-dependent enzyme"/>
    <property type="match status" value="1"/>
</dbReference>
<protein>
    <submittedName>
        <fullName evidence="2">TIGR03086 family protein</fullName>
    </submittedName>
</protein>
<keyword evidence="3" id="KW-1185">Reference proteome</keyword>
<dbReference type="Gene3D" id="1.20.120.450">
    <property type="entry name" value="dinb family like domain"/>
    <property type="match status" value="1"/>
</dbReference>
<reference evidence="3" key="1">
    <citation type="submission" date="2016-10" db="EMBL/GenBank/DDBJ databases">
        <authorList>
            <person name="Varghese N."/>
            <person name="Submissions S."/>
        </authorList>
    </citation>
    <scope>NUCLEOTIDE SEQUENCE [LARGE SCALE GENOMIC DNA]</scope>
    <source>
        <strain evidence="3">DSM 44675</strain>
    </source>
</reference>
<gene>
    <name evidence="2" type="ORF">SAMN05444583_1417</name>
</gene>
<dbReference type="GO" id="GO:0046872">
    <property type="term" value="F:metal ion binding"/>
    <property type="evidence" value="ECO:0007669"/>
    <property type="project" value="InterPro"/>
</dbReference>
<dbReference type="OrthoDB" id="5185819at2"/>
<dbReference type="InterPro" id="IPR024344">
    <property type="entry name" value="MDMPI_metal-binding"/>
</dbReference>
<dbReference type="InterPro" id="IPR017517">
    <property type="entry name" value="Maleyloyr_isom"/>
</dbReference>
<accession>A0A1H7YJV9</accession>
<feature type="domain" description="Mycothiol-dependent maleylpyruvate isomerase metal-binding" evidence="1">
    <location>
        <begin position="24"/>
        <end position="137"/>
    </location>
</feature>
<sequence>MTGATVAWPLADPVALLERSIAYTVGSLQLVTEESMGSATPCRGWDLRELLAHMNDALGTLQEAALDHHIALAPAAAGPDPAADPVAALCDRACRLLGSWARSGDPEGIQIGGVSMAAGIVPAAGALEIAVHGWDVARACGRDRPIPPDLAEELLTCATLFVSDADRPARFAAPVEIPAGAGPGERLLAFLGRDPRA</sequence>
<evidence type="ECO:0000313" key="3">
    <source>
        <dbReference type="Proteomes" id="UP000198677"/>
    </source>
</evidence>
<dbReference type="SUPFAM" id="SSF109854">
    <property type="entry name" value="DinB/YfiT-like putative metalloenzymes"/>
    <property type="match status" value="1"/>
</dbReference>
<evidence type="ECO:0000259" key="1">
    <source>
        <dbReference type="Pfam" id="PF11716"/>
    </source>
</evidence>
<organism evidence="2 3">
    <name type="scientific">Rhodococcus maanshanensis</name>
    <dbReference type="NCBI Taxonomy" id="183556"/>
    <lineage>
        <taxon>Bacteria</taxon>
        <taxon>Bacillati</taxon>
        <taxon>Actinomycetota</taxon>
        <taxon>Actinomycetes</taxon>
        <taxon>Mycobacteriales</taxon>
        <taxon>Nocardiaceae</taxon>
        <taxon>Rhodococcus</taxon>
    </lineage>
</organism>
<proteinExistence type="predicted"/>